<dbReference type="Ensembl" id="ENSMUNT00000029055.1">
    <property type="protein sequence ID" value="ENSMUNP00000027590.1"/>
    <property type="gene ID" value="ENSMUNG00000019051.1"/>
</dbReference>
<dbReference type="Gene3D" id="1.10.10.200">
    <property type="match status" value="1"/>
</dbReference>
<dbReference type="InterPro" id="IPR049083">
    <property type="entry name" value="TACO1_YebC_N"/>
</dbReference>
<reference evidence="5" key="1">
    <citation type="submission" date="2020-03" db="EMBL/GenBank/DDBJ databases">
        <title>Melopsittacus undulatus (budgerigar) genome, bMelUnd1, maternal haplotype with Z.</title>
        <authorList>
            <person name="Gedman G."/>
            <person name="Mountcastle J."/>
            <person name="Haase B."/>
            <person name="Formenti G."/>
            <person name="Wright T."/>
            <person name="Apodaca J."/>
            <person name="Pelan S."/>
            <person name="Chow W."/>
            <person name="Rhie A."/>
            <person name="Howe K."/>
            <person name="Fedrigo O."/>
            <person name="Jarvis E.D."/>
        </authorList>
    </citation>
    <scope>NUCLEOTIDE SEQUENCE [LARGE SCALE GENOMIC DNA]</scope>
</reference>
<evidence type="ECO:0000256" key="1">
    <source>
        <dbReference type="ARBA" id="ARBA00004173"/>
    </source>
</evidence>
<proteinExistence type="inferred from homology"/>
<comment type="similarity">
    <text evidence="2">Belongs to the TACO1 family.</text>
</comment>
<evidence type="ECO:0000259" key="3">
    <source>
        <dbReference type="Pfam" id="PF01709"/>
    </source>
</evidence>
<dbReference type="InterPro" id="IPR026564">
    <property type="entry name" value="Transcrip_reg_TACO1-like_dom3"/>
</dbReference>
<dbReference type="InterPro" id="IPR029072">
    <property type="entry name" value="YebC-like"/>
</dbReference>
<dbReference type="InterPro" id="IPR048300">
    <property type="entry name" value="TACO1_YebC-like_2nd/3rd_dom"/>
</dbReference>
<feature type="domain" description="TACO1/YebC-like second and third" evidence="3">
    <location>
        <begin position="97"/>
        <end position="182"/>
    </location>
</feature>
<reference evidence="5" key="3">
    <citation type="submission" date="2025-09" db="UniProtKB">
        <authorList>
            <consortium name="Ensembl"/>
        </authorList>
    </citation>
    <scope>IDENTIFICATION</scope>
</reference>
<dbReference type="FunFam" id="1.10.10.200:FF:000002">
    <property type="entry name" value="Probable transcriptional regulatory protein CLM62_37755"/>
    <property type="match status" value="1"/>
</dbReference>
<dbReference type="AlphaFoldDB" id="A0A8V5GWJ1"/>
<evidence type="ECO:0000259" key="4">
    <source>
        <dbReference type="Pfam" id="PF20772"/>
    </source>
</evidence>
<dbReference type="Proteomes" id="UP000694405">
    <property type="component" value="Unassembled WGS sequence"/>
</dbReference>
<dbReference type="Gene3D" id="3.30.70.980">
    <property type="match status" value="1"/>
</dbReference>
<dbReference type="SUPFAM" id="SSF75625">
    <property type="entry name" value="YebC-like"/>
    <property type="match status" value="1"/>
</dbReference>
<reference evidence="5" key="2">
    <citation type="submission" date="2025-08" db="UniProtKB">
        <authorList>
            <consortium name="Ensembl"/>
        </authorList>
    </citation>
    <scope>IDENTIFICATION</scope>
</reference>
<dbReference type="PANTHER" id="PTHR12532">
    <property type="entry name" value="TRANSLATIONAL ACTIVATOR OF CYTOCHROME C OXIDASE 1"/>
    <property type="match status" value="1"/>
</dbReference>
<dbReference type="InterPro" id="IPR002876">
    <property type="entry name" value="Transcrip_reg_TACO1-like"/>
</dbReference>
<evidence type="ECO:0000313" key="6">
    <source>
        <dbReference type="Proteomes" id="UP000694405"/>
    </source>
</evidence>
<accession>A0A8V5GWJ1</accession>
<protein>
    <submittedName>
        <fullName evidence="5">Uncharacterized protein</fullName>
    </submittedName>
</protein>
<dbReference type="InterPro" id="IPR017856">
    <property type="entry name" value="Integrase-like_N"/>
</dbReference>
<evidence type="ECO:0000256" key="2">
    <source>
        <dbReference type="ARBA" id="ARBA00008724"/>
    </source>
</evidence>
<dbReference type="Pfam" id="PF20772">
    <property type="entry name" value="TACO1_YebC_N"/>
    <property type="match status" value="1"/>
</dbReference>
<feature type="domain" description="TACO1/YebC-like N-terminal" evidence="4">
    <location>
        <begin position="17"/>
        <end position="85"/>
    </location>
</feature>
<evidence type="ECO:0000313" key="5">
    <source>
        <dbReference type="Ensembl" id="ENSMUNP00000027590.1"/>
    </source>
</evidence>
<sequence length="254" mass="27171">MMTSLPLVLCRRWAGHNRWSKVRTVKGPRDADRGRLFQRLSLRLRAAVKDGGPDPALNAPLANMIEQCRASNMPKSSIEAAIEGALRPTASSPLLLQARAPQGVSLLLWVQTSDPRRSQRELSSILSRYGAALSAGVLHDFQQQGVVRVGRTDAMGQPVGLEAALELALEVGAQDVREEEEEEPSLVVRGGGWGDMGLLWGSYGAAMGQLWGSYGAAMGQLWGSYGGLWGCYGAAMGGYGAAMGLLWGSYGGLW</sequence>
<comment type="subcellular location">
    <subcellularLocation>
        <location evidence="1">Mitochondrion</location>
    </subcellularLocation>
</comment>
<dbReference type="GO" id="GO:0005739">
    <property type="term" value="C:mitochondrion"/>
    <property type="evidence" value="ECO:0007669"/>
    <property type="project" value="UniProtKB-SubCell"/>
</dbReference>
<keyword evidence="6" id="KW-1185">Reference proteome</keyword>
<dbReference type="PANTHER" id="PTHR12532:SF0">
    <property type="entry name" value="TRANSLATIONAL ACTIVATOR OF CYTOCHROME C OXIDASE 1"/>
    <property type="match status" value="1"/>
</dbReference>
<organism evidence="5 6">
    <name type="scientific">Melopsittacus undulatus</name>
    <name type="common">Budgerigar</name>
    <name type="synonym">Psittacus undulatus</name>
    <dbReference type="NCBI Taxonomy" id="13146"/>
    <lineage>
        <taxon>Eukaryota</taxon>
        <taxon>Metazoa</taxon>
        <taxon>Chordata</taxon>
        <taxon>Craniata</taxon>
        <taxon>Vertebrata</taxon>
        <taxon>Euteleostomi</taxon>
        <taxon>Archelosauria</taxon>
        <taxon>Archosauria</taxon>
        <taxon>Dinosauria</taxon>
        <taxon>Saurischia</taxon>
        <taxon>Theropoda</taxon>
        <taxon>Coelurosauria</taxon>
        <taxon>Aves</taxon>
        <taxon>Neognathae</taxon>
        <taxon>Neoaves</taxon>
        <taxon>Telluraves</taxon>
        <taxon>Australaves</taxon>
        <taxon>Psittaciformes</taxon>
        <taxon>Psittaculidae</taxon>
        <taxon>Melopsittacus</taxon>
    </lineage>
</organism>
<name>A0A8V5GWJ1_MELUD</name>
<dbReference type="Pfam" id="PF01709">
    <property type="entry name" value="Transcrip_reg"/>
    <property type="match status" value="1"/>
</dbReference>